<evidence type="ECO:0000313" key="3">
    <source>
        <dbReference type="Proteomes" id="UP000054537"/>
    </source>
</evidence>
<gene>
    <name evidence="2" type="ORF">MB27_02290</name>
</gene>
<name>A0A0A6UVJ8_ACTUT</name>
<reference evidence="2 3" key="1">
    <citation type="submission" date="2014-10" db="EMBL/GenBank/DDBJ databases">
        <title>Draft genome sequence of Actinoplanes utahensis NRRL 12052.</title>
        <authorList>
            <person name="Velasco-Bucheli B."/>
            <person name="del Cerro C."/>
            <person name="Hormigo D."/>
            <person name="Garcia J.L."/>
            <person name="Acebal C."/>
            <person name="Arroyo M."/>
            <person name="de la Mata I."/>
        </authorList>
    </citation>
    <scope>NUCLEOTIDE SEQUENCE [LARGE SCALE GENOMIC DNA]</scope>
    <source>
        <strain evidence="2 3">NRRL 12052</strain>
    </source>
</reference>
<dbReference type="EMBL" id="JRTT01000002">
    <property type="protein sequence ID" value="KHD78938.1"/>
    <property type="molecule type" value="Genomic_DNA"/>
</dbReference>
<dbReference type="Proteomes" id="UP000054537">
    <property type="component" value="Unassembled WGS sequence"/>
</dbReference>
<protein>
    <submittedName>
        <fullName evidence="2">Uncharacterized protein</fullName>
    </submittedName>
</protein>
<feature type="transmembrane region" description="Helical" evidence="1">
    <location>
        <begin position="46"/>
        <end position="67"/>
    </location>
</feature>
<keyword evidence="1" id="KW-0812">Transmembrane</keyword>
<comment type="caution">
    <text evidence="2">The sequence shown here is derived from an EMBL/GenBank/DDBJ whole genome shotgun (WGS) entry which is preliminary data.</text>
</comment>
<dbReference type="AlphaFoldDB" id="A0A0A6UVJ8"/>
<sequence>MKLLFRVLSVIVAGYFIVRAVAEPFLIDVTDSSTYAGDWGGPSLLGVLAVHCGPGVLAAMFLYGLVVRWRRERTERKQITQPV</sequence>
<accession>A0A0A6UVJ8</accession>
<dbReference type="eggNOG" id="ENOG502ZPR4">
    <property type="taxonomic scope" value="Bacteria"/>
</dbReference>
<keyword evidence="3" id="KW-1185">Reference proteome</keyword>
<dbReference type="RefSeq" id="WP_043522048.1">
    <property type="nucleotide sequence ID" value="NZ_BAABKU010000001.1"/>
</dbReference>
<keyword evidence="1" id="KW-0472">Membrane</keyword>
<evidence type="ECO:0000313" key="2">
    <source>
        <dbReference type="EMBL" id="KHD78938.1"/>
    </source>
</evidence>
<organism evidence="2 3">
    <name type="scientific">Actinoplanes utahensis</name>
    <dbReference type="NCBI Taxonomy" id="1869"/>
    <lineage>
        <taxon>Bacteria</taxon>
        <taxon>Bacillati</taxon>
        <taxon>Actinomycetota</taxon>
        <taxon>Actinomycetes</taxon>
        <taxon>Micromonosporales</taxon>
        <taxon>Micromonosporaceae</taxon>
        <taxon>Actinoplanes</taxon>
    </lineage>
</organism>
<evidence type="ECO:0000256" key="1">
    <source>
        <dbReference type="SAM" id="Phobius"/>
    </source>
</evidence>
<proteinExistence type="predicted"/>
<dbReference type="OrthoDB" id="3700965at2"/>
<dbReference type="STRING" id="1869.MB27_02290"/>
<keyword evidence="1" id="KW-1133">Transmembrane helix</keyword>